<proteinExistence type="predicted"/>
<evidence type="ECO:0000313" key="2">
    <source>
        <dbReference type="Proteomes" id="UP001165960"/>
    </source>
</evidence>
<accession>A0ACC2U4C6</accession>
<sequence length="307" mass="34556">MGATANSSQAAGDSWMSKPFVDGHRASFRDIVVLGDSFSDTGNLFNATDQRFPPSPYFQGRFSNGPLWIEYVANQYNATLLNYAVVGATSDDSVYNVSFEHAPGVKIDGCIEQMRHLKSDPQLKRLQPEDTLVSFSFFGNDFTYPGATAEKTVEALGACLSQVLSYKQFNHVFVPYSNVPEVYPRVRAKSIQAQTHLSAISLKYRSRWQAKIKELSRSFRETTFYMFDFGLLITYLSLNPPKRTTSPRKRFCLEPPGVCSNPSEFLFWDDFHFNADVHKTFGEKAIGVIKDPSSIYGYVFKDAKAIT</sequence>
<protein>
    <submittedName>
        <fullName evidence="1">Uncharacterized protein</fullName>
    </submittedName>
</protein>
<gene>
    <name evidence="1" type="ORF">DSO57_1016306</name>
</gene>
<name>A0ACC2U4C6_9FUNG</name>
<evidence type="ECO:0000313" key="1">
    <source>
        <dbReference type="EMBL" id="KAJ9081287.1"/>
    </source>
</evidence>
<comment type="caution">
    <text evidence="1">The sequence shown here is derived from an EMBL/GenBank/DDBJ whole genome shotgun (WGS) entry which is preliminary data.</text>
</comment>
<dbReference type="EMBL" id="QTSX02001486">
    <property type="protein sequence ID" value="KAJ9081287.1"/>
    <property type="molecule type" value="Genomic_DNA"/>
</dbReference>
<keyword evidence="2" id="KW-1185">Reference proteome</keyword>
<dbReference type="Proteomes" id="UP001165960">
    <property type="component" value="Unassembled WGS sequence"/>
</dbReference>
<reference evidence="1" key="1">
    <citation type="submission" date="2022-04" db="EMBL/GenBank/DDBJ databases">
        <title>Genome of the entomopathogenic fungus Entomophthora muscae.</title>
        <authorList>
            <person name="Elya C."/>
            <person name="Lovett B.R."/>
            <person name="Lee E."/>
            <person name="Macias A.M."/>
            <person name="Hajek A.E."/>
            <person name="De Bivort B.L."/>
            <person name="Kasson M.T."/>
            <person name="De Fine Licht H.H."/>
            <person name="Stajich J.E."/>
        </authorList>
    </citation>
    <scope>NUCLEOTIDE SEQUENCE</scope>
    <source>
        <strain evidence="1">Berkeley</strain>
    </source>
</reference>
<organism evidence="1 2">
    <name type="scientific">Entomophthora muscae</name>
    <dbReference type="NCBI Taxonomy" id="34485"/>
    <lineage>
        <taxon>Eukaryota</taxon>
        <taxon>Fungi</taxon>
        <taxon>Fungi incertae sedis</taxon>
        <taxon>Zoopagomycota</taxon>
        <taxon>Entomophthoromycotina</taxon>
        <taxon>Entomophthoromycetes</taxon>
        <taxon>Entomophthorales</taxon>
        <taxon>Entomophthoraceae</taxon>
        <taxon>Entomophthora</taxon>
    </lineage>
</organism>